<dbReference type="InterPro" id="IPR000180">
    <property type="entry name" value="Dipep_AS"/>
</dbReference>
<dbReference type="PROSITE" id="PS00869">
    <property type="entry name" value="RENAL_DIPEPTIDASE_1"/>
    <property type="match status" value="1"/>
</dbReference>
<gene>
    <name evidence="1" type="ORF">GCM10008967_39810</name>
</gene>
<dbReference type="SUPFAM" id="SSF51556">
    <property type="entry name" value="Metallo-dependent hydrolases"/>
    <property type="match status" value="1"/>
</dbReference>
<evidence type="ECO:0000313" key="1">
    <source>
        <dbReference type="EMBL" id="GAA0345415.1"/>
    </source>
</evidence>
<reference evidence="2" key="1">
    <citation type="journal article" date="2019" name="Int. J. Syst. Evol. Microbiol.">
        <title>The Global Catalogue of Microorganisms (GCM) 10K type strain sequencing project: providing services to taxonomists for standard genome sequencing and annotation.</title>
        <authorList>
            <consortium name="The Broad Institute Genomics Platform"/>
            <consortium name="The Broad Institute Genome Sequencing Center for Infectious Disease"/>
            <person name="Wu L."/>
            <person name="Ma J."/>
        </authorList>
    </citation>
    <scope>NUCLEOTIDE SEQUENCE [LARGE SCALE GENOMIC DNA]</scope>
    <source>
        <strain evidence="2">JCM 9731</strain>
    </source>
</reference>
<dbReference type="Proteomes" id="UP001500782">
    <property type="component" value="Unassembled WGS sequence"/>
</dbReference>
<organism evidence="1 2">
    <name type="scientific">Bacillus carboniphilus</name>
    <dbReference type="NCBI Taxonomy" id="86663"/>
    <lineage>
        <taxon>Bacteria</taxon>
        <taxon>Bacillati</taxon>
        <taxon>Bacillota</taxon>
        <taxon>Bacilli</taxon>
        <taxon>Bacillales</taxon>
        <taxon>Bacillaceae</taxon>
        <taxon>Bacillus</taxon>
    </lineage>
</organism>
<dbReference type="Pfam" id="PF01244">
    <property type="entry name" value="Peptidase_M19"/>
    <property type="match status" value="1"/>
</dbReference>
<dbReference type="PANTHER" id="PTHR10443:SF12">
    <property type="entry name" value="DIPEPTIDASE"/>
    <property type="match status" value="1"/>
</dbReference>
<comment type="caution">
    <text evidence="1">The sequence shown here is derived from an EMBL/GenBank/DDBJ whole genome shotgun (WGS) entry which is preliminary data.</text>
</comment>
<dbReference type="EMBL" id="BAAADJ010000063">
    <property type="protein sequence ID" value="GAA0345415.1"/>
    <property type="molecule type" value="Genomic_DNA"/>
</dbReference>
<name>A0ABP3GH29_9BACI</name>
<accession>A0ABP3GH29</accession>
<dbReference type="InterPro" id="IPR008257">
    <property type="entry name" value="Pept_M19"/>
</dbReference>
<dbReference type="Gene3D" id="3.20.20.140">
    <property type="entry name" value="Metal-dependent hydrolases"/>
    <property type="match status" value="1"/>
</dbReference>
<dbReference type="CDD" id="cd01301">
    <property type="entry name" value="rDP_like"/>
    <property type="match status" value="1"/>
</dbReference>
<proteinExistence type="predicted"/>
<dbReference type="PROSITE" id="PS51365">
    <property type="entry name" value="RENAL_DIPEPTIDASE_2"/>
    <property type="match status" value="1"/>
</dbReference>
<dbReference type="PANTHER" id="PTHR10443">
    <property type="entry name" value="MICROSOMAL DIPEPTIDASE"/>
    <property type="match status" value="1"/>
</dbReference>
<evidence type="ECO:0000313" key="2">
    <source>
        <dbReference type="Proteomes" id="UP001500782"/>
    </source>
</evidence>
<keyword evidence="2" id="KW-1185">Reference proteome</keyword>
<dbReference type="InterPro" id="IPR032466">
    <property type="entry name" value="Metal_Hydrolase"/>
</dbReference>
<dbReference type="RefSeq" id="WP_343803235.1">
    <property type="nucleotide sequence ID" value="NZ_BAAADJ010000063.1"/>
</dbReference>
<sequence>MQNNLSPDFLQNTLVIDAHFDLLMDVQIQRERGRKKVIETDYLPRFVEGGVNIIIASLFVDSGFLPEMGLRKALSQVSALYEEVNESPDTLMICLNGDDMNVAKQTNKIGFLLSIEGAEPIGTDLSLLRVFYELGVRNLGLVWSRRNAVADGSFFYPTKEGKKGGISSFGVKVIEEAERLGITIDVSHLNDEGFWDVIQFASKPVIASHSNARALCSTMRNLTDDQIKAIAATNGCIGVNAASLLVGNDDESSTIEQFINHVDHLVTVAGIEHVGLGLDLCEDFMKYVSLDDLQSMPRKPFDVVSGHQSIPTLVEGLAKRGFSDADLEALLGKNIQRIFMR</sequence>
<protein>
    <submittedName>
        <fullName evidence="1">Dipeptidase</fullName>
    </submittedName>
</protein>